<gene>
    <name evidence="2" type="ORF">JGI25_00168</name>
</gene>
<reference evidence="2 3" key="1">
    <citation type="submission" date="2015-11" db="EMBL/GenBank/DDBJ databases">
        <authorList>
            <person name="Varghese N."/>
        </authorList>
    </citation>
    <scope>NUCLEOTIDE SEQUENCE [LARGE SCALE GENOMIC DNA]</scope>
    <source>
        <strain evidence="2 3">JGI-25</strain>
    </source>
</reference>
<evidence type="ECO:0000256" key="1">
    <source>
        <dbReference type="SAM" id="Coils"/>
    </source>
</evidence>
<dbReference type="InterPro" id="IPR029063">
    <property type="entry name" value="SAM-dependent_MTases_sf"/>
</dbReference>
<accession>A0A916LI04</accession>
<dbReference type="AlphaFoldDB" id="A0A916LI04"/>
<organism evidence="2 3">
    <name type="scientific">Kryptobacter tengchongensis</name>
    <dbReference type="NCBI Taxonomy" id="1643429"/>
    <lineage>
        <taxon>Bacteria</taxon>
        <taxon>Pseudomonadati</taxon>
        <taxon>Candidatus Kryptoniota</taxon>
        <taxon>Candidatus Kryptobacter</taxon>
    </lineage>
</organism>
<keyword evidence="1" id="KW-0175">Coiled coil</keyword>
<sequence>MEGLSKIITLEEAKEADYNLSPSRFVIVIEEEKYKDIREIKIELKGMEKEEKKIKQKIMKILKRI</sequence>
<protein>
    <submittedName>
        <fullName evidence="2">Uncharacterized protein</fullName>
    </submittedName>
</protein>
<proteinExistence type="predicted"/>
<name>A0A916LI04_KRYT1</name>
<dbReference type="Proteomes" id="UP000243105">
    <property type="component" value="Unassembled WGS sequence"/>
</dbReference>
<comment type="caution">
    <text evidence="2">The sequence shown here is derived from an EMBL/GenBank/DDBJ whole genome shotgun (WGS) entry which is preliminary data.</text>
</comment>
<evidence type="ECO:0000313" key="2">
    <source>
        <dbReference type="EMBL" id="CUS96811.1"/>
    </source>
</evidence>
<evidence type="ECO:0000313" key="3">
    <source>
        <dbReference type="Proteomes" id="UP000243105"/>
    </source>
</evidence>
<dbReference type="SUPFAM" id="SSF53335">
    <property type="entry name" value="S-adenosyl-L-methionine-dependent methyltransferases"/>
    <property type="match status" value="1"/>
</dbReference>
<feature type="coiled-coil region" evidence="1">
    <location>
        <begin position="30"/>
        <end position="64"/>
    </location>
</feature>
<dbReference type="EMBL" id="CZVV01000005">
    <property type="protein sequence ID" value="CUS96811.1"/>
    <property type="molecule type" value="Genomic_DNA"/>
</dbReference>